<dbReference type="EMBL" id="KI913154">
    <property type="protein sequence ID" value="ETV72291.1"/>
    <property type="molecule type" value="Genomic_DNA"/>
</dbReference>
<organism evidence="1">
    <name type="scientific">Aphanomyces astaci</name>
    <name type="common">Crayfish plague agent</name>
    <dbReference type="NCBI Taxonomy" id="112090"/>
    <lineage>
        <taxon>Eukaryota</taxon>
        <taxon>Sar</taxon>
        <taxon>Stramenopiles</taxon>
        <taxon>Oomycota</taxon>
        <taxon>Saprolegniomycetes</taxon>
        <taxon>Saprolegniales</taxon>
        <taxon>Verrucalvaceae</taxon>
        <taxon>Aphanomyces</taxon>
    </lineage>
</organism>
<evidence type="ECO:0000313" key="1">
    <source>
        <dbReference type="EMBL" id="ETV72291.1"/>
    </source>
</evidence>
<protein>
    <submittedName>
        <fullName evidence="1">Uncharacterized protein</fullName>
    </submittedName>
</protein>
<accession>W4FZ68</accession>
<reference evidence="1" key="1">
    <citation type="submission" date="2013-12" db="EMBL/GenBank/DDBJ databases">
        <title>The Genome Sequence of Aphanomyces astaci APO3.</title>
        <authorList>
            <consortium name="The Broad Institute Genomics Platform"/>
            <person name="Russ C."/>
            <person name="Tyler B."/>
            <person name="van West P."/>
            <person name="Dieguez-Uribeondo J."/>
            <person name="Young S.K."/>
            <person name="Zeng Q."/>
            <person name="Gargeya S."/>
            <person name="Fitzgerald M."/>
            <person name="Abouelleil A."/>
            <person name="Alvarado L."/>
            <person name="Chapman S.B."/>
            <person name="Gainer-Dewar J."/>
            <person name="Goldberg J."/>
            <person name="Griggs A."/>
            <person name="Gujja S."/>
            <person name="Hansen M."/>
            <person name="Howarth C."/>
            <person name="Imamovic A."/>
            <person name="Ireland A."/>
            <person name="Larimer J."/>
            <person name="McCowan C."/>
            <person name="Murphy C."/>
            <person name="Pearson M."/>
            <person name="Poon T.W."/>
            <person name="Priest M."/>
            <person name="Roberts A."/>
            <person name="Saif S."/>
            <person name="Shea T."/>
            <person name="Sykes S."/>
            <person name="Wortman J."/>
            <person name="Nusbaum C."/>
            <person name="Birren B."/>
        </authorList>
    </citation>
    <scope>NUCLEOTIDE SEQUENCE [LARGE SCALE GENOMIC DNA]</scope>
    <source>
        <strain evidence="1">APO3</strain>
    </source>
</reference>
<dbReference type="GeneID" id="20814457"/>
<gene>
    <name evidence="1" type="ORF">H257_12461</name>
</gene>
<dbReference type="RefSeq" id="XP_009837973.1">
    <property type="nucleotide sequence ID" value="XM_009839671.1"/>
</dbReference>
<dbReference type="AlphaFoldDB" id="W4FZ68"/>
<dbReference type="VEuPathDB" id="FungiDB:H257_12461"/>
<proteinExistence type="predicted"/>
<name>W4FZ68_APHAT</name>
<sequence>MPFGFMVRAKHPKRLDRMIYASRAMMATVKQPPSVRGARTATCRPKIAAFIARSFLVNSTKMRCDAILSSYPDGWRSRQDNSQRTAVIDEINTVRVVNVSTPTKNPPITHAVVVEMAVAVDQPINKLMLPIAMNTEAASPNVVMTTAVILTVATPKAAISNEDMPKAANKELRLRADTINVMKVRFATTTSHSHDRPAKSFNDGYHCLAPPELYPVQNHR</sequence>